<sequence length="233" mass="25220">MSRLCMLSVILGLVGQSLAACPAGYVEAQGTCLKFSTDSKPYADARATCQAEGARLVVVKTAEMDAFLGDTIKNSHNDNTWIGLDDLNSPTHQFVWSDGSILTSADYSSWDGVQPDNPDTEQCVEIRPEYGYNWNNHDCGELKHYVCEKAVIDDCVGDKDDYKTCVEAAIMTCAAQAGLSSRHDNRVRRALEEYLPREGSNNLAAALTVAGVGALAVVMMGALYAIQKKRLAA</sequence>
<evidence type="ECO:0000256" key="3">
    <source>
        <dbReference type="SAM" id="SignalP"/>
    </source>
</evidence>
<evidence type="ECO:0000259" key="4">
    <source>
        <dbReference type="PROSITE" id="PS50041"/>
    </source>
</evidence>
<dbReference type="InterPro" id="IPR016186">
    <property type="entry name" value="C-type_lectin-like/link_sf"/>
</dbReference>
<dbReference type="InterPro" id="IPR018378">
    <property type="entry name" value="C-type_lectin_CS"/>
</dbReference>
<dbReference type="PROSITE" id="PS51257">
    <property type="entry name" value="PROKAR_LIPOPROTEIN"/>
    <property type="match status" value="1"/>
</dbReference>
<feature type="domain" description="C-type lectin" evidence="4">
    <location>
        <begin position="28"/>
        <end position="148"/>
    </location>
</feature>
<keyword evidence="3" id="KW-0732">Signal</keyword>
<accession>A0A8J9Z2F1</accession>
<dbReference type="SMART" id="SM00034">
    <property type="entry name" value="CLECT"/>
    <property type="match status" value="1"/>
</dbReference>
<keyword evidence="2" id="KW-0812">Transmembrane</keyword>
<dbReference type="EMBL" id="OV696700">
    <property type="protein sequence ID" value="CAH1245918.1"/>
    <property type="molecule type" value="Genomic_DNA"/>
</dbReference>
<evidence type="ECO:0000256" key="1">
    <source>
        <dbReference type="ARBA" id="ARBA00023157"/>
    </source>
</evidence>
<dbReference type="AlphaFoldDB" id="A0A8J9Z2F1"/>
<proteinExistence type="predicted"/>
<dbReference type="Proteomes" id="UP000838412">
    <property type="component" value="Chromosome 15"/>
</dbReference>
<dbReference type="PROSITE" id="PS50041">
    <property type="entry name" value="C_TYPE_LECTIN_2"/>
    <property type="match status" value="1"/>
</dbReference>
<dbReference type="PROSITE" id="PS00615">
    <property type="entry name" value="C_TYPE_LECTIN_1"/>
    <property type="match status" value="1"/>
</dbReference>
<dbReference type="InterPro" id="IPR001304">
    <property type="entry name" value="C-type_lectin-like"/>
</dbReference>
<dbReference type="InterPro" id="IPR016187">
    <property type="entry name" value="CTDL_fold"/>
</dbReference>
<organism evidence="5 6">
    <name type="scientific">Branchiostoma lanceolatum</name>
    <name type="common">Common lancelet</name>
    <name type="synonym">Amphioxus lanceolatum</name>
    <dbReference type="NCBI Taxonomy" id="7740"/>
    <lineage>
        <taxon>Eukaryota</taxon>
        <taxon>Metazoa</taxon>
        <taxon>Chordata</taxon>
        <taxon>Cephalochordata</taxon>
        <taxon>Leptocardii</taxon>
        <taxon>Amphioxiformes</taxon>
        <taxon>Branchiostomatidae</taxon>
        <taxon>Branchiostoma</taxon>
    </lineage>
</organism>
<dbReference type="Pfam" id="PF00059">
    <property type="entry name" value="Lectin_C"/>
    <property type="match status" value="1"/>
</dbReference>
<evidence type="ECO:0000313" key="6">
    <source>
        <dbReference type="Proteomes" id="UP000838412"/>
    </source>
</evidence>
<keyword evidence="1" id="KW-1015">Disulfide bond</keyword>
<feature type="signal peptide" evidence="3">
    <location>
        <begin position="1"/>
        <end position="19"/>
    </location>
</feature>
<keyword evidence="6" id="KW-1185">Reference proteome</keyword>
<gene>
    <name evidence="5" type="primary">ASGR2</name>
    <name evidence="5" type="ORF">BLAG_LOCUS8109</name>
</gene>
<evidence type="ECO:0000313" key="5">
    <source>
        <dbReference type="EMBL" id="CAH1245918.1"/>
    </source>
</evidence>
<reference evidence="5" key="1">
    <citation type="submission" date="2022-01" db="EMBL/GenBank/DDBJ databases">
        <authorList>
            <person name="Braso-Vives M."/>
        </authorList>
    </citation>
    <scope>NUCLEOTIDE SEQUENCE</scope>
</reference>
<keyword evidence="2" id="KW-0472">Membrane</keyword>
<dbReference type="InterPro" id="IPR050801">
    <property type="entry name" value="Ca-Dep_Lectins_ImmuneDev"/>
</dbReference>
<feature type="chain" id="PRO_5035482706" evidence="3">
    <location>
        <begin position="20"/>
        <end position="233"/>
    </location>
</feature>
<dbReference type="CDD" id="cd00037">
    <property type="entry name" value="CLECT"/>
    <property type="match status" value="1"/>
</dbReference>
<name>A0A8J9Z2F1_BRALA</name>
<dbReference type="PANTHER" id="PTHR22801">
    <property type="entry name" value="LITHOSTATHINE"/>
    <property type="match status" value="1"/>
</dbReference>
<keyword evidence="2" id="KW-1133">Transmembrane helix</keyword>
<feature type="transmembrane region" description="Helical" evidence="2">
    <location>
        <begin position="203"/>
        <end position="226"/>
    </location>
</feature>
<protein>
    <submittedName>
        <fullName evidence="5">ASGR2 protein</fullName>
    </submittedName>
</protein>
<evidence type="ECO:0000256" key="2">
    <source>
        <dbReference type="SAM" id="Phobius"/>
    </source>
</evidence>
<dbReference type="OrthoDB" id="6155413at2759"/>
<dbReference type="PANTHER" id="PTHR22801:SF63">
    <property type="entry name" value="C-TYPE LECTIN DOMAIN-CONTAINING PROTEIN"/>
    <property type="match status" value="1"/>
</dbReference>
<dbReference type="Gene3D" id="3.10.100.10">
    <property type="entry name" value="Mannose-Binding Protein A, subunit A"/>
    <property type="match status" value="1"/>
</dbReference>
<dbReference type="SUPFAM" id="SSF56436">
    <property type="entry name" value="C-type lectin-like"/>
    <property type="match status" value="1"/>
</dbReference>